<dbReference type="InterPro" id="IPR001611">
    <property type="entry name" value="Leu-rich_rpt"/>
</dbReference>
<dbReference type="PANTHER" id="PTHR24369:SF210">
    <property type="entry name" value="CHAOPTIN-RELATED"/>
    <property type="match status" value="1"/>
</dbReference>
<dbReference type="GO" id="GO:0005886">
    <property type="term" value="C:plasma membrane"/>
    <property type="evidence" value="ECO:0007669"/>
    <property type="project" value="TreeGrafter"/>
</dbReference>
<dbReference type="InterPro" id="IPR050541">
    <property type="entry name" value="LRR_TM_domain-containing"/>
</dbReference>
<dbReference type="AlphaFoldDB" id="A0A9W2Z882"/>
<dbReference type="FunFam" id="3.80.10.10:FF:001164">
    <property type="entry name" value="GH01279p"/>
    <property type="match status" value="1"/>
</dbReference>
<evidence type="ECO:0000256" key="4">
    <source>
        <dbReference type="SAM" id="SignalP"/>
    </source>
</evidence>
<proteinExistence type="predicted"/>
<dbReference type="Gene3D" id="3.80.10.10">
    <property type="entry name" value="Ribonuclease Inhibitor"/>
    <property type="match status" value="3"/>
</dbReference>
<dbReference type="OrthoDB" id="6156721at2759"/>
<evidence type="ECO:0000313" key="5">
    <source>
        <dbReference type="Proteomes" id="UP001165740"/>
    </source>
</evidence>
<feature type="chain" id="PRO_5040770869" evidence="4">
    <location>
        <begin position="21"/>
        <end position="528"/>
    </location>
</feature>
<dbReference type="SMART" id="SM00369">
    <property type="entry name" value="LRR_TYP"/>
    <property type="match status" value="7"/>
</dbReference>
<name>A0A9W2Z882_BIOGL</name>
<dbReference type="PANTHER" id="PTHR24369">
    <property type="entry name" value="ANTIGEN BSP, PUTATIVE-RELATED"/>
    <property type="match status" value="1"/>
</dbReference>
<evidence type="ECO:0000256" key="1">
    <source>
        <dbReference type="ARBA" id="ARBA00022614"/>
    </source>
</evidence>
<dbReference type="InterPro" id="IPR032675">
    <property type="entry name" value="LRR_dom_sf"/>
</dbReference>
<organism evidence="5 6">
    <name type="scientific">Biomphalaria glabrata</name>
    <name type="common">Bloodfluke planorb</name>
    <name type="synonym">Freshwater snail</name>
    <dbReference type="NCBI Taxonomy" id="6526"/>
    <lineage>
        <taxon>Eukaryota</taxon>
        <taxon>Metazoa</taxon>
        <taxon>Spiralia</taxon>
        <taxon>Lophotrochozoa</taxon>
        <taxon>Mollusca</taxon>
        <taxon>Gastropoda</taxon>
        <taxon>Heterobranchia</taxon>
        <taxon>Euthyneura</taxon>
        <taxon>Panpulmonata</taxon>
        <taxon>Hygrophila</taxon>
        <taxon>Lymnaeoidea</taxon>
        <taxon>Planorbidae</taxon>
        <taxon>Biomphalaria</taxon>
    </lineage>
</organism>
<dbReference type="RefSeq" id="XP_055871134.1">
    <property type="nucleotide sequence ID" value="XM_056015159.1"/>
</dbReference>
<accession>A0A9W2Z882</accession>
<keyword evidence="5" id="KW-1185">Reference proteome</keyword>
<dbReference type="SUPFAM" id="SSF52058">
    <property type="entry name" value="L domain-like"/>
    <property type="match status" value="1"/>
</dbReference>
<keyword evidence="3" id="KW-0677">Repeat</keyword>
<feature type="signal peptide" evidence="4">
    <location>
        <begin position="1"/>
        <end position="20"/>
    </location>
</feature>
<dbReference type="GeneID" id="106071597"/>
<reference evidence="6" key="1">
    <citation type="submission" date="2025-08" db="UniProtKB">
        <authorList>
            <consortium name="RefSeq"/>
        </authorList>
    </citation>
    <scope>IDENTIFICATION</scope>
</reference>
<keyword evidence="2 4" id="KW-0732">Signal</keyword>
<dbReference type="Pfam" id="PF13855">
    <property type="entry name" value="LRR_8"/>
    <property type="match status" value="3"/>
</dbReference>
<dbReference type="InterPro" id="IPR003591">
    <property type="entry name" value="Leu-rich_rpt_typical-subtyp"/>
</dbReference>
<dbReference type="Proteomes" id="UP001165740">
    <property type="component" value="Chromosome 17"/>
</dbReference>
<dbReference type="PRINTS" id="PR00019">
    <property type="entry name" value="LEURICHRPT"/>
</dbReference>
<keyword evidence="1" id="KW-0433">Leucine-rich repeat</keyword>
<dbReference type="PROSITE" id="PS51450">
    <property type="entry name" value="LRR"/>
    <property type="match status" value="3"/>
</dbReference>
<gene>
    <name evidence="6" type="primary">LOC106071597</name>
</gene>
<evidence type="ECO:0000313" key="6">
    <source>
        <dbReference type="RefSeq" id="XP_055871134.1"/>
    </source>
</evidence>
<sequence>MVHLVYFLLVFIYFIGSVSGQCSVSTLCSVCDPGGRAVCGSICPKDVALPANIVYLRVDNGTCDAWARQGTLRPEYFGTYNDLKVLNLTQAHVDRFQPVAMFTSMSNLIELYLSHNLIRSFSPTAWTGLSSLEHLDLSHNTIMGFVAQSFSKLINLKQLNLSNNKITMQIPDTGFAGLVQLKTLTLSNNPISNIGSNVFQPLVNVETIQMNNLTLTNISNGLLSNLKSLRTVDISDNTISSVANDFLTGTTLDSLDLSNNVLTSIPSDAFKTSATPAKVLNLAHNKITQISSTDLKGITANRLDLSGNPITTIAGDAFDGTSISYIDLSNTGLTSLPNSTEAWLKGSISTINLRNNNWQCDCETLWLAELLTIQSNIVSPMCGANNTHYSGQLLSRAVNQMRYDCRTTPTSNSTTESIAIPITTSQTFTENIACVCDTTASHNASFGTLPNSTATTTASTSETDTTTVTTKTTTAQNDTTTIFNVTTSTARTITTTIITITSDFTTIAPATSVSSSTTFIRGPNCPSP</sequence>
<dbReference type="OMA" id="FTENIAC"/>
<protein>
    <submittedName>
        <fullName evidence="6">Leucine-rich repeats and immunoglobulin-like domains protein 1</fullName>
    </submittedName>
</protein>
<evidence type="ECO:0000256" key="3">
    <source>
        <dbReference type="ARBA" id="ARBA00022737"/>
    </source>
</evidence>
<evidence type="ECO:0000256" key="2">
    <source>
        <dbReference type="ARBA" id="ARBA00022729"/>
    </source>
</evidence>